<organism evidence="1 2">
    <name type="scientific">Spongiibacter thalassae</name>
    <dbReference type="NCBI Taxonomy" id="2721624"/>
    <lineage>
        <taxon>Bacteria</taxon>
        <taxon>Pseudomonadati</taxon>
        <taxon>Pseudomonadota</taxon>
        <taxon>Gammaproteobacteria</taxon>
        <taxon>Cellvibrionales</taxon>
        <taxon>Spongiibacteraceae</taxon>
        <taxon>Spongiibacter</taxon>
    </lineage>
</organism>
<dbReference type="Proteomes" id="UP000765845">
    <property type="component" value="Unassembled WGS sequence"/>
</dbReference>
<dbReference type="EMBL" id="JAAWWK010000003">
    <property type="protein sequence ID" value="NKI17673.1"/>
    <property type="molecule type" value="Genomic_DNA"/>
</dbReference>
<proteinExistence type="predicted"/>
<reference evidence="1 2" key="1">
    <citation type="submission" date="2020-04" db="EMBL/GenBank/DDBJ databases">
        <authorList>
            <person name="Yoon J."/>
        </authorList>
    </citation>
    <scope>NUCLEOTIDE SEQUENCE [LARGE SCALE GENOMIC DNA]</scope>
    <source>
        <strain evidence="1 2">KMU-166</strain>
    </source>
</reference>
<protein>
    <submittedName>
        <fullName evidence="1">Uncharacterized protein</fullName>
    </submittedName>
</protein>
<evidence type="ECO:0000313" key="2">
    <source>
        <dbReference type="Proteomes" id="UP000765845"/>
    </source>
</evidence>
<dbReference type="RefSeq" id="WP_168450220.1">
    <property type="nucleotide sequence ID" value="NZ_JAAWWK010000003.1"/>
</dbReference>
<evidence type="ECO:0000313" key="1">
    <source>
        <dbReference type="EMBL" id="NKI17673.1"/>
    </source>
</evidence>
<keyword evidence="2" id="KW-1185">Reference proteome</keyword>
<comment type="caution">
    <text evidence="1">The sequence shown here is derived from an EMBL/GenBank/DDBJ whole genome shotgun (WGS) entry which is preliminary data.</text>
</comment>
<gene>
    <name evidence="1" type="ORF">HCU74_09595</name>
</gene>
<name>A0ABX1GGV9_9GAMM</name>
<accession>A0ABX1GGV9</accession>
<sequence>MLNVDQFRQTPPPGGDIPALGLNPRLTPLNGAHVRSQLSLAEHTCLPTQRRAALIMLRRIADYFEVIGYVPPIITRSRSEIGLALGPWLVNANGYQREQHPVPLSPLWKDPEQIFRRARFLCADAALRLAQWECEQEVPESAELLRLARLAALSALQSNRLTSRRWISSRRHFTTKQFVEHIIDTAEQAETAVFNPGKHSGEFIPAP</sequence>